<evidence type="ECO:0000313" key="2">
    <source>
        <dbReference type="EMBL" id="EOA91422.1"/>
    </source>
</evidence>
<evidence type="ECO:0000256" key="1">
    <source>
        <dbReference type="SAM" id="MobiDB-lite"/>
    </source>
</evidence>
<feature type="compositionally biased region" description="Low complexity" evidence="1">
    <location>
        <begin position="30"/>
        <end position="45"/>
    </location>
</feature>
<keyword evidence="3" id="KW-1185">Reference proteome</keyword>
<dbReference type="Proteomes" id="UP000016935">
    <property type="component" value="Unassembled WGS sequence"/>
</dbReference>
<sequence length="102" mass="11042">MPLMLGRRRLAAASLPLCLARHPRAPFVARQRQPAHRAAASSAHPPHSDNRLFFCSKRPPQGPARPASTILAWCHGTNASASPLHDDVGCGHARMPQTPRDS</sequence>
<dbReference type="HOGENOM" id="CLU_2279231_0_0_1"/>
<organism evidence="2 3">
    <name type="scientific">Exserohilum turcicum (strain 28A)</name>
    <name type="common">Northern leaf blight fungus</name>
    <name type="synonym">Setosphaeria turcica</name>
    <dbReference type="NCBI Taxonomy" id="671987"/>
    <lineage>
        <taxon>Eukaryota</taxon>
        <taxon>Fungi</taxon>
        <taxon>Dikarya</taxon>
        <taxon>Ascomycota</taxon>
        <taxon>Pezizomycotina</taxon>
        <taxon>Dothideomycetes</taxon>
        <taxon>Pleosporomycetidae</taxon>
        <taxon>Pleosporales</taxon>
        <taxon>Pleosporineae</taxon>
        <taxon>Pleosporaceae</taxon>
        <taxon>Exserohilum</taxon>
    </lineage>
</organism>
<feature type="region of interest" description="Disordered" evidence="1">
    <location>
        <begin position="81"/>
        <end position="102"/>
    </location>
</feature>
<feature type="region of interest" description="Disordered" evidence="1">
    <location>
        <begin position="30"/>
        <end position="61"/>
    </location>
</feature>
<reference evidence="2 3" key="2">
    <citation type="journal article" date="2013" name="PLoS Genet.">
        <title>Comparative genome structure, secondary metabolite, and effector coding capacity across Cochliobolus pathogens.</title>
        <authorList>
            <person name="Condon B.J."/>
            <person name="Leng Y."/>
            <person name="Wu D."/>
            <person name="Bushley K.E."/>
            <person name="Ohm R.A."/>
            <person name="Otillar R."/>
            <person name="Martin J."/>
            <person name="Schackwitz W."/>
            <person name="Grimwood J."/>
            <person name="MohdZainudin N."/>
            <person name="Xue C."/>
            <person name="Wang R."/>
            <person name="Manning V.A."/>
            <person name="Dhillon B."/>
            <person name="Tu Z.J."/>
            <person name="Steffenson B.J."/>
            <person name="Salamov A."/>
            <person name="Sun H."/>
            <person name="Lowry S."/>
            <person name="LaButti K."/>
            <person name="Han J."/>
            <person name="Copeland A."/>
            <person name="Lindquist E."/>
            <person name="Barry K."/>
            <person name="Schmutz J."/>
            <person name="Baker S.E."/>
            <person name="Ciuffetti L.M."/>
            <person name="Grigoriev I.V."/>
            <person name="Zhong S."/>
            <person name="Turgeon B.G."/>
        </authorList>
    </citation>
    <scope>NUCLEOTIDE SEQUENCE [LARGE SCALE GENOMIC DNA]</scope>
    <source>
        <strain evidence="3">28A</strain>
    </source>
</reference>
<dbReference type="RefSeq" id="XP_008020173.1">
    <property type="nucleotide sequence ID" value="XM_008021982.1"/>
</dbReference>
<accession>R0KUE4</accession>
<reference evidence="2 3" key="1">
    <citation type="journal article" date="2012" name="PLoS Pathog.">
        <title>Diverse lifestyles and strategies of plant pathogenesis encoded in the genomes of eighteen Dothideomycetes fungi.</title>
        <authorList>
            <person name="Ohm R.A."/>
            <person name="Feau N."/>
            <person name="Henrissat B."/>
            <person name="Schoch C.L."/>
            <person name="Horwitz B.A."/>
            <person name="Barry K.W."/>
            <person name="Condon B.J."/>
            <person name="Copeland A.C."/>
            <person name="Dhillon B."/>
            <person name="Glaser F."/>
            <person name="Hesse C.N."/>
            <person name="Kosti I."/>
            <person name="LaButti K."/>
            <person name="Lindquist E.A."/>
            <person name="Lucas S."/>
            <person name="Salamov A.A."/>
            <person name="Bradshaw R.E."/>
            <person name="Ciuffetti L."/>
            <person name="Hamelin R.C."/>
            <person name="Kema G.H.J."/>
            <person name="Lawrence C."/>
            <person name="Scott J.A."/>
            <person name="Spatafora J.W."/>
            <person name="Turgeon B.G."/>
            <person name="de Wit P.J.G.M."/>
            <person name="Zhong S."/>
            <person name="Goodwin S.B."/>
            <person name="Grigoriev I.V."/>
        </authorList>
    </citation>
    <scope>NUCLEOTIDE SEQUENCE [LARGE SCALE GENOMIC DNA]</scope>
    <source>
        <strain evidence="3">28A</strain>
    </source>
</reference>
<gene>
    <name evidence="2" type="ORF">SETTUDRAFT_29962</name>
</gene>
<dbReference type="EMBL" id="KB908481">
    <property type="protein sequence ID" value="EOA91422.1"/>
    <property type="molecule type" value="Genomic_DNA"/>
</dbReference>
<proteinExistence type="predicted"/>
<protein>
    <submittedName>
        <fullName evidence="2">Uncharacterized protein</fullName>
    </submittedName>
</protein>
<dbReference type="GeneID" id="19403381"/>
<dbReference type="AlphaFoldDB" id="R0KUE4"/>
<evidence type="ECO:0000313" key="3">
    <source>
        <dbReference type="Proteomes" id="UP000016935"/>
    </source>
</evidence>
<name>R0KUE4_EXST2</name>